<proteinExistence type="predicted"/>
<keyword evidence="1" id="KW-1133">Transmembrane helix</keyword>
<keyword evidence="1" id="KW-0472">Membrane</keyword>
<evidence type="ECO:0000313" key="3">
    <source>
        <dbReference type="Proteomes" id="UP000559256"/>
    </source>
</evidence>
<feature type="transmembrane region" description="Helical" evidence="1">
    <location>
        <begin position="258"/>
        <end position="277"/>
    </location>
</feature>
<name>A0A8H5C0F8_9AGAR</name>
<accession>A0A8H5C0F8</accession>
<feature type="transmembrane region" description="Helical" evidence="1">
    <location>
        <begin position="126"/>
        <end position="149"/>
    </location>
</feature>
<dbReference type="EMBL" id="JAACJM010000299">
    <property type="protein sequence ID" value="KAF5332927.1"/>
    <property type="molecule type" value="Genomic_DNA"/>
</dbReference>
<feature type="transmembrane region" description="Helical" evidence="1">
    <location>
        <begin position="81"/>
        <end position="105"/>
    </location>
</feature>
<organism evidence="2 3">
    <name type="scientific">Tetrapyrgos nigripes</name>
    <dbReference type="NCBI Taxonomy" id="182062"/>
    <lineage>
        <taxon>Eukaryota</taxon>
        <taxon>Fungi</taxon>
        <taxon>Dikarya</taxon>
        <taxon>Basidiomycota</taxon>
        <taxon>Agaricomycotina</taxon>
        <taxon>Agaricomycetes</taxon>
        <taxon>Agaricomycetidae</taxon>
        <taxon>Agaricales</taxon>
        <taxon>Marasmiineae</taxon>
        <taxon>Marasmiaceae</taxon>
        <taxon>Tetrapyrgos</taxon>
    </lineage>
</organism>
<dbReference type="OrthoDB" id="3259067at2759"/>
<dbReference type="AlphaFoldDB" id="A0A8H5C0F8"/>
<keyword evidence="1" id="KW-0812">Transmembrane</keyword>
<feature type="transmembrane region" description="Helical" evidence="1">
    <location>
        <begin position="169"/>
        <end position="197"/>
    </location>
</feature>
<evidence type="ECO:0000256" key="1">
    <source>
        <dbReference type="SAM" id="Phobius"/>
    </source>
</evidence>
<reference evidence="2 3" key="1">
    <citation type="journal article" date="2020" name="ISME J.">
        <title>Uncovering the hidden diversity of litter-decomposition mechanisms in mushroom-forming fungi.</title>
        <authorList>
            <person name="Floudas D."/>
            <person name="Bentzer J."/>
            <person name="Ahren D."/>
            <person name="Johansson T."/>
            <person name="Persson P."/>
            <person name="Tunlid A."/>
        </authorList>
    </citation>
    <scope>NUCLEOTIDE SEQUENCE [LARGE SCALE GENOMIC DNA]</scope>
    <source>
        <strain evidence="2 3">CBS 291.85</strain>
    </source>
</reference>
<evidence type="ECO:0000313" key="2">
    <source>
        <dbReference type="EMBL" id="KAF5332927.1"/>
    </source>
</evidence>
<feature type="transmembrane region" description="Helical" evidence="1">
    <location>
        <begin position="48"/>
        <end position="69"/>
    </location>
</feature>
<dbReference type="Proteomes" id="UP000559256">
    <property type="component" value="Unassembled WGS sequence"/>
</dbReference>
<sequence>MAENASSSRSLVILFVSLHTFVWIASTFIILTVVLSRNVQRQSTWFNLNLSWIFACFSFALLLTAGQLFKPQPNGSICLAQAAASTSVPSLTSGATLAFALHLWFNMRSSSHLDRLELRRATLRNIALLVVPYIIPLVEFVAAFAYGIQHPNQVVLDSTGMLCGLTTDVFAKLSAISVSVIMFMTLIFESWIIYMIYLSWRSKSINSPIRGTAGLATVIRLIAFTVFTIVGIGASLTFLTTKGADAASANLLQSIPPASFVFIFGFQWDIIRVWMFWRKDTQMSSDASIEGISRSPSPVMEVKVDLVRTTSYPREEQVKVLEV</sequence>
<feature type="transmembrane region" description="Helical" evidence="1">
    <location>
        <begin position="218"/>
        <end position="238"/>
    </location>
</feature>
<protein>
    <submittedName>
        <fullName evidence="2">Uncharacterized protein</fullName>
    </submittedName>
</protein>
<keyword evidence="3" id="KW-1185">Reference proteome</keyword>
<feature type="transmembrane region" description="Helical" evidence="1">
    <location>
        <begin position="12"/>
        <end position="36"/>
    </location>
</feature>
<comment type="caution">
    <text evidence="2">The sequence shown here is derived from an EMBL/GenBank/DDBJ whole genome shotgun (WGS) entry which is preliminary data.</text>
</comment>
<gene>
    <name evidence="2" type="ORF">D9758_015957</name>
</gene>